<dbReference type="STRING" id="947166.A0A1D1VCS3"/>
<name>A0A1D1VCS3_RAMVA</name>
<keyword evidence="15" id="KW-1185">Reference proteome</keyword>
<keyword evidence="4" id="KW-0479">Metal-binding</keyword>
<dbReference type="Gene3D" id="3.30.70.141">
    <property type="entry name" value="Nucleoside diphosphate kinase-like domain"/>
    <property type="match status" value="1"/>
</dbReference>
<dbReference type="OrthoDB" id="25346at2759"/>
<evidence type="ECO:0000259" key="13">
    <source>
        <dbReference type="SMART" id="SM00562"/>
    </source>
</evidence>
<evidence type="ECO:0000313" key="14">
    <source>
        <dbReference type="EMBL" id="GAU99429.1"/>
    </source>
</evidence>
<keyword evidence="3 12" id="KW-0808">Transferase</keyword>
<dbReference type="PROSITE" id="PS00469">
    <property type="entry name" value="NDPK"/>
    <property type="match status" value="1"/>
</dbReference>
<gene>
    <name evidence="14" type="primary">RvY_10434-1</name>
    <name evidence="14" type="synonym">RvY_10434.1</name>
    <name evidence="14" type="ORF">RvY_10434</name>
</gene>
<keyword evidence="2" id="KW-0963">Cytoplasm</keyword>
<keyword evidence="8" id="KW-0460">Magnesium</keyword>
<evidence type="ECO:0000256" key="7">
    <source>
        <dbReference type="ARBA" id="ARBA00022840"/>
    </source>
</evidence>
<comment type="similarity">
    <text evidence="1 10 11">Belongs to the NDK family.</text>
</comment>
<organism evidence="14 15">
    <name type="scientific">Ramazzottius varieornatus</name>
    <name type="common">Water bear</name>
    <name type="synonym">Tardigrade</name>
    <dbReference type="NCBI Taxonomy" id="947166"/>
    <lineage>
        <taxon>Eukaryota</taxon>
        <taxon>Metazoa</taxon>
        <taxon>Ecdysozoa</taxon>
        <taxon>Tardigrada</taxon>
        <taxon>Eutardigrada</taxon>
        <taxon>Parachela</taxon>
        <taxon>Hypsibioidea</taxon>
        <taxon>Ramazzottiidae</taxon>
        <taxon>Ramazzottius</taxon>
    </lineage>
</organism>
<dbReference type="EMBL" id="BDGG01000005">
    <property type="protein sequence ID" value="GAU99429.1"/>
    <property type="molecule type" value="Genomic_DNA"/>
</dbReference>
<evidence type="ECO:0000256" key="12">
    <source>
        <dbReference type="RuleBase" id="RU004013"/>
    </source>
</evidence>
<evidence type="ECO:0000313" key="15">
    <source>
        <dbReference type="Proteomes" id="UP000186922"/>
    </source>
</evidence>
<sequence>MLRKSSTLARPLDYWKAAVEMAKVTGSCCHYQRRFQTATPTLKDSSSCLVIAIIKPHAATLPHVVDEIVDTIRDNGLDISRSRRMHLTRQQAEELYKEHRGRFFFQRATEMMSSGEVIALLLHGKDAVKRWRSLMGPTKVSKTKLTHPVTIRGRFGLTDTRNAVHGSDSPESTKRECQLLFPEFKMDKWDGMEDCPKDRQNKEESGTVWSMMAATLKVLGTARSLLKDLSHLSKGTRKLAKSMKG</sequence>
<evidence type="ECO:0000256" key="6">
    <source>
        <dbReference type="ARBA" id="ARBA00022777"/>
    </source>
</evidence>
<dbReference type="InterPro" id="IPR034907">
    <property type="entry name" value="NDK-like_dom"/>
</dbReference>
<dbReference type="PROSITE" id="PS51374">
    <property type="entry name" value="NDPK_LIKE"/>
    <property type="match status" value="1"/>
</dbReference>
<dbReference type="PANTHER" id="PTHR46161">
    <property type="entry name" value="NUCLEOSIDE DIPHOSPHATE KINASE"/>
    <property type="match status" value="1"/>
</dbReference>
<evidence type="ECO:0000256" key="10">
    <source>
        <dbReference type="PROSITE-ProRule" id="PRU00706"/>
    </source>
</evidence>
<dbReference type="InterPro" id="IPR023005">
    <property type="entry name" value="Nucleoside_diP_kinase_AS"/>
</dbReference>
<evidence type="ECO:0000256" key="11">
    <source>
        <dbReference type="RuleBase" id="RU004011"/>
    </source>
</evidence>
<feature type="binding site" evidence="10">
    <location>
        <position position="104"/>
    </location>
    <ligand>
        <name>ATP</name>
        <dbReference type="ChEBI" id="CHEBI:30616"/>
    </ligand>
</feature>
<evidence type="ECO:0000256" key="1">
    <source>
        <dbReference type="ARBA" id="ARBA00008142"/>
    </source>
</evidence>
<feature type="active site" description="Pros-phosphohistidine intermediate" evidence="10">
    <location>
        <position position="165"/>
    </location>
</feature>
<feature type="binding site" evidence="10">
    <location>
        <position position="138"/>
    </location>
    <ligand>
        <name>ATP</name>
        <dbReference type="ChEBI" id="CHEBI:30616"/>
    </ligand>
</feature>
<dbReference type="SMART" id="SM00562">
    <property type="entry name" value="NDK"/>
    <property type="match status" value="1"/>
</dbReference>
<dbReference type="GO" id="GO:0005524">
    <property type="term" value="F:ATP binding"/>
    <property type="evidence" value="ECO:0007669"/>
    <property type="project" value="UniProtKB-KW"/>
</dbReference>
<keyword evidence="5 12" id="KW-0547">Nucleotide-binding</keyword>
<accession>A0A1D1VCS3</accession>
<evidence type="ECO:0000256" key="9">
    <source>
        <dbReference type="ARBA" id="ARBA00023080"/>
    </source>
</evidence>
<keyword evidence="9" id="KW-0546">Nucleotide metabolism</keyword>
<keyword evidence="7 12" id="KW-0067">ATP-binding</keyword>
<dbReference type="InterPro" id="IPR001564">
    <property type="entry name" value="Nucleoside_diP_kinase"/>
</dbReference>
<dbReference type="EC" id="2.7.4.6" evidence="12"/>
<dbReference type="AlphaFoldDB" id="A0A1D1VCS3"/>
<dbReference type="GO" id="GO:0004550">
    <property type="term" value="F:nucleoside diphosphate kinase activity"/>
    <property type="evidence" value="ECO:0007669"/>
    <property type="project" value="UniProtKB-EC"/>
</dbReference>
<feature type="binding site" evidence="10">
    <location>
        <position position="132"/>
    </location>
    <ligand>
        <name>ATP</name>
        <dbReference type="ChEBI" id="CHEBI:30616"/>
    </ligand>
</feature>
<proteinExistence type="inferred from homology"/>
<dbReference type="Proteomes" id="UP000186922">
    <property type="component" value="Unassembled WGS sequence"/>
</dbReference>
<evidence type="ECO:0000256" key="2">
    <source>
        <dbReference type="ARBA" id="ARBA00022490"/>
    </source>
</evidence>
<feature type="binding site" evidence="10">
    <location>
        <position position="152"/>
    </location>
    <ligand>
        <name>ATP</name>
        <dbReference type="ChEBI" id="CHEBI:30616"/>
    </ligand>
</feature>
<dbReference type="GO" id="GO:0046872">
    <property type="term" value="F:metal ion binding"/>
    <property type="evidence" value="ECO:0007669"/>
    <property type="project" value="UniProtKB-KW"/>
</dbReference>
<dbReference type="InterPro" id="IPR036850">
    <property type="entry name" value="NDK-like_dom_sf"/>
</dbReference>
<comment type="catalytic activity">
    <reaction evidence="12">
        <text>a 2'-deoxyribonucleoside 5'-diphosphate + ATP = a 2'-deoxyribonucleoside 5'-triphosphate + ADP</text>
        <dbReference type="Rhea" id="RHEA:44640"/>
        <dbReference type="ChEBI" id="CHEBI:30616"/>
        <dbReference type="ChEBI" id="CHEBI:61560"/>
        <dbReference type="ChEBI" id="CHEBI:73316"/>
        <dbReference type="ChEBI" id="CHEBI:456216"/>
        <dbReference type="EC" id="2.7.4.6"/>
    </reaction>
</comment>
<dbReference type="SUPFAM" id="SSF54919">
    <property type="entry name" value="Nucleoside diphosphate kinase, NDK"/>
    <property type="match status" value="1"/>
</dbReference>
<dbReference type="GO" id="GO:0006228">
    <property type="term" value="P:UTP biosynthetic process"/>
    <property type="evidence" value="ECO:0007669"/>
    <property type="project" value="InterPro"/>
</dbReference>
<feature type="binding site" evidence="10">
    <location>
        <position position="162"/>
    </location>
    <ligand>
        <name>ATP</name>
        <dbReference type="ChEBI" id="CHEBI:30616"/>
    </ligand>
</feature>
<protein>
    <recommendedName>
        <fullName evidence="12">Nucleoside diphosphate kinase</fullName>
        <ecNumber evidence="12">2.7.4.6</ecNumber>
    </recommendedName>
</protein>
<keyword evidence="6 12" id="KW-0418">Kinase</keyword>
<dbReference type="PRINTS" id="PR01243">
    <property type="entry name" value="NUCDPKINASE"/>
</dbReference>
<feature type="binding site" evidence="10">
    <location>
        <position position="55"/>
    </location>
    <ligand>
        <name>ATP</name>
        <dbReference type="ChEBI" id="CHEBI:30616"/>
    </ligand>
</feature>
<comment type="caution">
    <text evidence="14">The sequence shown here is derived from an EMBL/GenBank/DDBJ whole genome shotgun (WGS) entry which is preliminary data.</text>
</comment>
<evidence type="ECO:0000256" key="8">
    <source>
        <dbReference type="ARBA" id="ARBA00022842"/>
    </source>
</evidence>
<dbReference type="Pfam" id="PF00334">
    <property type="entry name" value="NDK"/>
    <property type="match status" value="1"/>
</dbReference>
<evidence type="ECO:0000256" key="5">
    <source>
        <dbReference type="ARBA" id="ARBA00022741"/>
    </source>
</evidence>
<dbReference type="GO" id="GO:0006241">
    <property type="term" value="P:CTP biosynthetic process"/>
    <property type="evidence" value="ECO:0007669"/>
    <property type="project" value="InterPro"/>
</dbReference>
<feature type="domain" description="Nucleoside diphosphate kinase-like" evidence="13">
    <location>
        <begin position="51"/>
        <end position="188"/>
    </location>
</feature>
<dbReference type="PANTHER" id="PTHR46161:SF3">
    <property type="entry name" value="NUCLEOSIDE DIPHOSPHATE KINASE DDB_G0292928-RELATED"/>
    <property type="match status" value="1"/>
</dbReference>
<dbReference type="GO" id="GO:0006183">
    <property type="term" value="P:GTP biosynthetic process"/>
    <property type="evidence" value="ECO:0007669"/>
    <property type="project" value="InterPro"/>
</dbReference>
<reference evidence="14 15" key="1">
    <citation type="journal article" date="2016" name="Nat. Commun.">
        <title>Extremotolerant tardigrade genome and improved radiotolerance of human cultured cells by tardigrade-unique protein.</title>
        <authorList>
            <person name="Hashimoto T."/>
            <person name="Horikawa D.D."/>
            <person name="Saito Y."/>
            <person name="Kuwahara H."/>
            <person name="Kozuka-Hata H."/>
            <person name="Shin-I T."/>
            <person name="Minakuchi Y."/>
            <person name="Ohishi K."/>
            <person name="Motoyama A."/>
            <person name="Aizu T."/>
            <person name="Enomoto A."/>
            <person name="Kondo K."/>
            <person name="Tanaka S."/>
            <person name="Hara Y."/>
            <person name="Koshikawa S."/>
            <person name="Sagara H."/>
            <person name="Miura T."/>
            <person name="Yokobori S."/>
            <person name="Miyagawa K."/>
            <person name="Suzuki Y."/>
            <person name="Kubo T."/>
            <person name="Oyama M."/>
            <person name="Kohara Y."/>
            <person name="Fujiyama A."/>
            <person name="Arakawa K."/>
            <person name="Katayama T."/>
            <person name="Toyoda A."/>
            <person name="Kunieda T."/>
        </authorList>
    </citation>
    <scope>NUCLEOTIDE SEQUENCE [LARGE SCALE GENOMIC DNA]</scope>
    <source>
        <strain evidence="14 15">YOKOZUNA-1</strain>
    </source>
</reference>
<evidence type="ECO:0000256" key="4">
    <source>
        <dbReference type="ARBA" id="ARBA00022723"/>
    </source>
</evidence>
<evidence type="ECO:0000256" key="3">
    <source>
        <dbReference type="ARBA" id="ARBA00022679"/>
    </source>
</evidence>